<sequence length="355" mass="39156">MGKPSSLSGCFELFRRLVRRHGVPARHAEDVAQEALLRCLEADERIEPRRDPLAYHVTIALNQARNHVRDSRRRGEVLTSFDEREFPGACPTPEDLLRLREREARARQLVARVDPKYRDLLIRHDLEGTPLVEIAAELGLHVEAVKTQHRRAREELKAQRQRWTAQERSQGRDGEACVPLAFGFHGRRSWRASLRRLGLRILVQGAFVVLTGALFSGVPRLPSPESWTQAAAVGTPGTAPAAQGDVVRAARAGADAAAHEGSTATLQGSARPGATAGSAPAPAATTVPRATTRGSAVRPTVNQRERSLIEEARMAIETHTALGDVEARQLLEAHAREFPRGRLAREREALLRQIR</sequence>
<dbReference type="AlphaFoldDB" id="A0A4P2QEB4"/>
<dbReference type="GO" id="GO:0006352">
    <property type="term" value="P:DNA-templated transcription initiation"/>
    <property type="evidence" value="ECO:0007669"/>
    <property type="project" value="InterPro"/>
</dbReference>
<dbReference type="EMBL" id="CP012672">
    <property type="protein sequence ID" value="AUX28157.1"/>
    <property type="molecule type" value="Genomic_DNA"/>
</dbReference>
<dbReference type="InterPro" id="IPR036388">
    <property type="entry name" value="WH-like_DNA-bd_sf"/>
</dbReference>
<dbReference type="InterPro" id="IPR014284">
    <property type="entry name" value="RNA_pol_sigma-70_dom"/>
</dbReference>
<dbReference type="InterPro" id="IPR013249">
    <property type="entry name" value="RNA_pol_sigma70_r4_t2"/>
</dbReference>
<dbReference type="Proteomes" id="UP000295497">
    <property type="component" value="Chromosome"/>
</dbReference>
<proteinExistence type="inferred from homology"/>
<dbReference type="Pfam" id="PF04542">
    <property type="entry name" value="Sigma70_r2"/>
    <property type="match status" value="1"/>
</dbReference>
<comment type="similarity">
    <text evidence="1">Belongs to the sigma-70 factor family. ECF subfamily.</text>
</comment>
<dbReference type="InterPro" id="IPR013324">
    <property type="entry name" value="RNA_pol_sigma_r3/r4-like"/>
</dbReference>
<gene>
    <name evidence="9" type="ORF">SOCE836_002250</name>
</gene>
<evidence type="ECO:0000256" key="5">
    <source>
        <dbReference type="ARBA" id="ARBA00023163"/>
    </source>
</evidence>
<dbReference type="InterPro" id="IPR013325">
    <property type="entry name" value="RNA_pol_sigma_r2"/>
</dbReference>
<dbReference type="RefSeq" id="WP_129572561.1">
    <property type="nucleotide sequence ID" value="NZ_CP012672.1"/>
</dbReference>
<dbReference type="GO" id="GO:0016987">
    <property type="term" value="F:sigma factor activity"/>
    <property type="evidence" value="ECO:0007669"/>
    <property type="project" value="UniProtKB-KW"/>
</dbReference>
<protein>
    <submittedName>
        <fullName evidence="9">RNA polymerase sigma factor</fullName>
    </submittedName>
</protein>
<feature type="domain" description="RNA polymerase sigma factor 70 region 4 type 2" evidence="8">
    <location>
        <begin position="106"/>
        <end position="156"/>
    </location>
</feature>
<dbReference type="GO" id="GO:0003677">
    <property type="term" value="F:DNA binding"/>
    <property type="evidence" value="ECO:0007669"/>
    <property type="project" value="UniProtKB-KW"/>
</dbReference>
<accession>A0A4P2QEB4</accession>
<dbReference type="Gene3D" id="1.10.1740.10">
    <property type="match status" value="1"/>
</dbReference>
<evidence type="ECO:0000259" key="8">
    <source>
        <dbReference type="Pfam" id="PF08281"/>
    </source>
</evidence>
<name>A0A4P2QEB4_SORCE</name>
<dbReference type="Pfam" id="PF08281">
    <property type="entry name" value="Sigma70_r4_2"/>
    <property type="match status" value="1"/>
</dbReference>
<keyword evidence="4" id="KW-0238">DNA-binding</keyword>
<evidence type="ECO:0000313" key="9">
    <source>
        <dbReference type="EMBL" id="AUX28157.1"/>
    </source>
</evidence>
<evidence type="ECO:0000256" key="6">
    <source>
        <dbReference type="SAM" id="MobiDB-lite"/>
    </source>
</evidence>
<dbReference type="PANTHER" id="PTHR43133">
    <property type="entry name" value="RNA POLYMERASE ECF-TYPE SIGMA FACTO"/>
    <property type="match status" value="1"/>
</dbReference>
<dbReference type="NCBIfam" id="TIGR02937">
    <property type="entry name" value="sigma70-ECF"/>
    <property type="match status" value="1"/>
</dbReference>
<evidence type="ECO:0000256" key="1">
    <source>
        <dbReference type="ARBA" id="ARBA00010641"/>
    </source>
</evidence>
<keyword evidence="2" id="KW-0805">Transcription regulation</keyword>
<dbReference type="InterPro" id="IPR007627">
    <property type="entry name" value="RNA_pol_sigma70_r2"/>
</dbReference>
<keyword evidence="5" id="KW-0804">Transcription</keyword>
<organism evidence="9 10">
    <name type="scientific">Sorangium cellulosum</name>
    <name type="common">Polyangium cellulosum</name>
    <dbReference type="NCBI Taxonomy" id="56"/>
    <lineage>
        <taxon>Bacteria</taxon>
        <taxon>Pseudomonadati</taxon>
        <taxon>Myxococcota</taxon>
        <taxon>Polyangia</taxon>
        <taxon>Polyangiales</taxon>
        <taxon>Polyangiaceae</taxon>
        <taxon>Sorangium</taxon>
    </lineage>
</organism>
<dbReference type="PANTHER" id="PTHR43133:SF8">
    <property type="entry name" value="RNA POLYMERASE SIGMA FACTOR HI_1459-RELATED"/>
    <property type="match status" value="1"/>
</dbReference>
<dbReference type="InterPro" id="IPR039425">
    <property type="entry name" value="RNA_pol_sigma-70-like"/>
</dbReference>
<evidence type="ECO:0000256" key="3">
    <source>
        <dbReference type="ARBA" id="ARBA00023082"/>
    </source>
</evidence>
<keyword evidence="3" id="KW-0731">Sigma factor</keyword>
<dbReference type="Gene3D" id="1.10.10.10">
    <property type="entry name" value="Winged helix-like DNA-binding domain superfamily/Winged helix DNA-binding domain"/>
    <property type="match status" value="1"/>
</dbReference>
<feature type="domain" description="RNA polymerase sigma-70 region 2" evidence="7">
    <location>
        <begin position="14"/>
        <end position="74"/>
    </location>
</feature>
<reference evidence="9 10" key="1">
    <citation type="submission" date="2015-09" db="EMBL/GenBank/DDBJ databases">
        <title>Sorangium comparison.</title>
        <authorList>
            <person name="Zaburannyi N."/>
            <person name="Bunk B."/>
            <person name="Overmann J."/>
            <person name="Mueller R."/>
        </authorList>
    </citation>
    <scope>NUCLEOTIDE SEQUENCE [LARGE SCALE GENOMIC DNA]</scope>
    <source>
        <strain evidence="9 10">So ce836</strain>
    </source>
</reference>
<feature type="region of interest" description="Disordered" evidence="6">
    <location>
        <begin position="261"/>
        <end position="301"/>
    </location>
</feature>
<dbReference type="SUPFAM" id="SSF88946">
    <property type="entry name" value="Sigma2 domain of RNA polymerase sigma factors"/>
    <property type="match status" value="1"/>
</dbReference>
<dbReference type="SUPFAM" id="SSF88659">
    <property type="entry name" value="Sigma3 and sigma4 domains of RNA polymerase sigma factors"/>
    <property type="match status" value="1"/>
</dbReference>
<evidence type="ECO:0000313" key="10">
    <source>
        <dbReference type="Proteomes" id="UP000295497"/>
    </source>
</evidence>
<evidence type="ECO:0000256" key="2">
    <source>
        <dbReference type="ARBA" id="ARBA00023015"/>
    </source>
</evidence>
<evidence type="ECO:0000256" key="4">
    <source>
        <dbReference type="ARBA" id="ARBA00023125"/>
    </source>
</evidence>
<evidence type="ECO:0000259" key="7">
    <source>
        <dbReference type="Pfam" id="PF04542"/>
    </source>
</evidence>
<feature type="compositionally biased region" description="Low complexity" evidence="6">
    <location>
        <begin position="268"/>
        <end position="294"/>
    </location>
</feature>